<proteinExistence type="predicted"/>
<evidence type="ECO:0000313" key="2">
    <source>
        <dbReference type="EMBL" id="QDT76326.1"/>
    </source>
</evidence>
<dbReference type="OrthoDB" id="262916at2"/>
<keyword evidence="2" id="KW-0614">Plasmid</keyword>
<reference evidence="2 3" key="1">
    <citation type="submission" date="2019-02" db="EMBL/GenBank/DDBJ databases">
        <title>Deep-cultivation of Planctomycetes and their phenomic and genomic characterization uncovers novel biology.</title>
        <authorList>
            <person name="Wiegand S."/>
            <person name="Jogler M."/>
            <person name="Boedeker C."/>
            <person name="Pinto D."/>
            <person name="Vollmers J."/>
            <person name="Rivas-Marin E."/>
            <person name="Kohn T."/>
            <person name="Peeters S.H."/>
            <person name="Heuer A."/>
            <person name="Rast P."/>
            <person name="Oberbeckmann S."/>
            <person name="Bunk B."/>
            <person name="Jeske O."/>
            <person name="Meyerdierks A."/>
            <person name="Storesund J.E."/>
            <person name="Kallscheuer N."/>
            <person name="Luecker S."/>
            <person name="Lage O.M."/>
            <person name="Pohl T."/>
            <person name="Merkel B.J."/>
            <person name="Hornburger P."/>
            <person name="Mueller R.-W."/>
            <person name="Bruemmer F."/>
            <person name="Labrenz M."/>
            <person name="Spormann A.M."/>
            <person name="Op den Camp H."/>
            <person name="Overmann J."/>
            <person name="Amann R."/>
            <person name="Jetten M.S.M."/>
            <person name="Mascher T."/>
            <person name="Medema M.H."/>
            <person name="Devos D.P."/>
            <person name="Kaster A.-K."/>
            <person name="Ovreas L."/>
            <person name="Rohde M."/>
            <person name="Galperin M.Y."/>
            <person name="Jogler C."/>
        </authorList>
    </citation>
    <scope>NUCLEOTIDE SEQUENCE [LARGE SCALE GENOMIC DNA]</scope>
    <source>
        <strain evidence="2 3">I41</strain>
        <plasmid evidence="3">pi41_1</plasmid>
    </source>
</reference>
<dbReference type="RefSeq" id="WP_145436557.1">
    <property type="nucleotide sequence ID" value="NZ_CP036340.1"/>
</dbReference>
<name>A0A517U6R7_9BACT</name>
<gene>
    <name evidence="2" type="ORF">I41_55760</name>
</gene>
<protein>
    <submittedName>
        <fullName evidence="2">Uncharacterized protein</fullName>
    </submittedName>
</protein>
<dbReference type="EMBL" id="CP036340">
    <property type="protein sequence ID" value="QDT76326.1"/>
    <property type="molecule type" value="Genomic_DNA"/>
</dbReference>
<organism evidence="2 3">
    <name type="scientific">Lacipirellula limnantheis</name>
    <dbReference type="NCBI Taxonomy" id="2528024"/>
    <lineage>
        <taxon>Bacteria</taxon>
        <taxon>Pseudomonadati</taxon>
        <taxon>Planctomycetota</taxon>
        <taxon>Planctomycetia</taxon>
        <taxon>Pirellulales</taxon>
        <taxon>Lacipirellulaceae</taxon>
        <taxon>Lacipirellula</taxon>
    </lineage>
</organism>
<evidence type="ECO:0000256" key="1">
    <source>
        <dbReference type="SAM" id="Coils"/>
    </source>
</evidence>
<feature type="coiled-coil region" evidence="1">
    <location>
        <begin position="52"/>
        <end position="86"/>
    </location>
</feature>
<accession>A0A517U6R7</accession>
<dbReference type="AlphaFoldDB" id="A0A517U6R7"/>
<dbReference type="KEGG" id="llh:I41_55760"/>
<evidence type="ECO:0000313" key="3">
    <source>
        <dbReference type="Proteomes" id="UP000317909"/>
    </source>
</evidence>
<keyword evidence="1" id="KW-0175">Coiled coil</keyword>
<dbReference type="Proteomes" id="UP000317909">
    <property type="component" value="Plasmid pI41_1"/>
</dbReference>
<geneLocation type="plasmid" evidence="3">
    <name>pi41_1</name>
</geneLocation>
<sequence length="181" mass="20490">MSITVAEKTHWKERIAQKIERAIKELVATHDPAFLETASQRARDAAIRTLGGAALDAELETLNRDRDRLKNAVTAIERELEALVEGKPRKAYVHYADSNWSRAVAHQQEVELQRILSQAPLGQRILKLRSEQESLLDTVWLSTSTVQIRELWKNVTDLLSDELSELQKKVLAQPSSEEGSK</sequence>
<keyword evidence="3" id="KW-1185">Reference proteome</keyword>